<dbReference type="EMBL" id="PEVZ01000060">
    <property type="protein sequence ID" value="PIU74000.1"/>
    <property type="molecule type" value="Genomic_DNA"/>
</dbReference>
<evidence type="ECO:0000313" key="2">
    <source>
        <dbReference type="Proteomes" id="UP000229001"/>
    </source>
</evidence>
<reference evidence="2" key="1">
    <citation type="submission" date="2017-09" db="EMBL/GenBank/DDBJ databases">
        <title>Depth-based differentiation of microbial function through sediment-hosted aquifers and enrichment of novel symbionts in the deep terrestrial subsurface.</title>
        <authorList>
            <person name="Probst A.J."/>
            <person name="Ladd B."/>
            <person name="Jarett J.K."/>
            <person name="Geller-Mcgrath D.E."/>
            <person name="Sieber C.M.K."/>
            <person name="Emerson J.B."/>
            <person name="Anantharaman K."/>
            <person name="Thomas B.C."/>
            <person name="Malmstrom R."/>
            <person name="Stieglmeier M."/>
            <person name="Klingl A."/>
            <person name="Woyke T."/>
            <person name="Ryan C.M."/>
            <person name="Banfield J.F."/>
        </authorList>
    </citation>
    <scope>NUCLEOTIDE SEQUENCE [LARGE SCALE GENOMIC DNA]</scope>
</reference>
<dbReference type="Proteomes" id="UP000229001">
    <property type="component" value="Unassembled WGS sequence"/>
</dbReference>
<dbReference type="PROSITE" id="PS51257">
    <property type="entry name" value="PROKAR_LIPOPROTEIN"/>
    <property type="match status" value="1"/>
</dbReference>
<name>A0A2M7ATP9_9BACT</name>
<comment type="caution">
    <text evidence="1">The sequence shown here is derived from an EMBL/GenBank/DDBJ whole genome shotgun (WGS) entry which is preliminary data.</text>
</comment>
<sequence length="109" mass="11760">MKNYQKFLLTTTLLAVALTGCGGIEGQKALKEAVASGNCTELMPLADGAIQLPPGFIVHETDGVAAGGTHSIPYKKFESMREGLEKLIKVNLERLIGFVPNLKNNLYQL</sequence>
<evidence type="ECO:0000313" key="1">
    <source>
        <dbReference type="EMBL" id="PIU74000.1"/>
    </source>
</evidence>
<accession>A0A2M7ATP9</accession>
<dbReference type="AlphaFoldDB" id="A0A2M7ATP9"/>
<protein>
    <submittedName>
        <fullName evidence="1">Uncharacterized protein</fullName>
    </submittedName>
</protein>
<proteinExistence type="predicted"/>
<gene>
    <name evidence="1" type="ORF">COS77_03860</name>
</gene>
<organism evidence="1 2">
    <name type="scientific">Candidatus Roizmanbacteria bacterium CG06_land_8_20_14_3_00_34_14</name>
    <dbReference type="NCBI Taxonomy" id="1974848"/>
    <lineage>
        <taxon>Bacteria</taxon>
        <taxon>Candidatus Roizmaniibacteriota</taxon>
    </lineage>
</organism>